<organism evidence="1 2">
    <name type="scientific">Protopolystoma xenopodis</name>
    <dbReference type="NCBI Taxonomy" id="117903"/>
    <lineage>
        <taxon>Eukaryota</taxon>
        <taxon>Metazoa</taxon>
        <taxon>Spiralia</taxon>
        <taxon>Lophotrochozoa</taxon>
        <taxon>Platyhelminthes</taxon>
        <taxon>Monogenea</taxon>
        <taxon>Polyopisthocotylea</taxon>
        <taxon>Polystomatidea</taxon>
        <taxon>Polystomatidae</taxon>
        <taxon>Protopolystoma</taxon>
    </lineage>
</organism>
<keyword evidence="2" id="KW-1185">Reference proteome</keyword>
<sequence>MPGREAYGIGRGGVEGVRSEIPLTSATWDNVVGGGRIGEITTLVRLATWASLLASFCLSEKRIAMTRRVSTARGRRQLKDVTEFCSTDMKKSDCLGRQNVSTGPSLVGATDQTEAQVKLQSGLVVMNGGVNFPVNS</sequence>
<gene>
    <name evidence="1" type="ORF">PXEA_LOCUS26804</name>
</gene>
<dbReference type="AlphaFoldDB" id="A0A3S5C3S1"/>
<comment type="caution">
    <text evidence="1">The sequence shown here is derived from an EMBL/GenBank/DDBJ whole genome shotgun (WGS) entry which is preliminary data.</text>
</comment>
<dbReference type="Proteomes" id="UP000784294">
    <property type="component" value="Unassembled WGS sequence"/>
</dbReference>
<evidence type="ECO:0000313" key="2">
    <source>
        <dbReference type="Proteomes" id="UP000784294"/>
    </source>
</evidence>
<proteinExistence type="predicted"/>
<accession>A0A3S5C3S1</accession>
<protein>
    <submittedName>
        <fullName evidence="1">Uncharacterized protein</fullName>
    </submittedName>
</protein>
<evidence type="ECO:0000313" key="1">
    <source>
        <dbReference type="EMBL" id="VEL33364.1"/>
    </source>
</evidence>
<reference evidence="1" key="1">
    <citation type="submission" date="2018-11" db="EMBL/GenBank/DDBJ databases">
        <authorList>
            <consortium name="Pathogen Informatics"/>
        </authorList>
    </citation>
    <scope>NUCLEOTIDE SEQUENCE</scope>
</reference>
<name>A0A3S5C3S1_9PLAT</name>
<dbReference type="EMBL" id="CAAALY010245659">
    <property type="protein sequence ID" value="VEL33364.1"/>
    <property type="molecule type" value="Genomic_DNA"/>
</dbReference>